<protein>
    <submittedName>
        <fullName evidence="1">Uncharacterized protein</fullName>
    </submittedName>
</protein>
<proteinExistence type="predicted"/>
<dbReference type="AlphaFoldDB" id="A0A974HS60"/>
<evidence type="ECO:0000313" key="1">
    <source>
        <dbReference type="EMBL" id="OCT88294.1"/>
    </source>
</evidence>
<dbReference type="EMBL" id="CM004470">
    <property type="protein sequence ID" value="OCT88294.1"/>
    <property type="molecule type" value="Genomic_DNA"/>
</dbReference>
<dbReference type="Proteomes" id="UP000694892">
    <property type="component" value="Chromosome 3L"/>
</dbReference>
<sequence>MFRCALSRISRVYIRSLVLLASTSSVIHFKPNRSIDDAHLSLNDFPLYTHTISWHFSAVLWLYTHGSNALSYSSVIYSCFILCRFVLV</sequence>
<evidence type="ECO:0000313" key="2">
    <source>
        <dbReference type="Proteomes" id="UP000694892"/>
    </source>
</evidence>
<reference evidence="2" key="1">
    <citation type="journal article" date="2016" name="Nature">
        <title>Genome evolution in the allotetraploid frog Xenopus laevis.</title>
        <authorList>
            <person name="Session A.M."/>
            <person name="Uno Y."/>
            <person name="Kwon T."/>
            <person name="Chapman J.A."/>
            <person name="Toyoda A."/>
            <person name="Takahashi S."/>
            <person name="Fukui A."/>
            <person name="Hikosaka A."/>
            <person name="Suzuki A."/>
            <person name="Kondo M."/>
            <person name="van Heeringen S.J."/>
            <person name="Quigley I."/>
            <person name="Heinz S."/>
            <person name="Ogino H."/>
            <person name="Ochi H."/>
            <person name="Hellsten U."/>
            <person name="Lyons J.B."/>
            <person name="Simakov O."/>
            <person name="Putnam N."/>
            <person name="Stites J."/>
            <person name="Kuroki Y."/>
            <person name="Tanaka T."/>
            <person name="Michiue T."/>
            <person name="Watanabe M."/>
            <person name="Bogdanovic O."/>
            <person name="Lister R."/>
            <person name="Georgiou G."/>
            <person name="Paranjpe S.S."/>
            <person name="van Kruijsbergen I."/>
            <person name="Shu S."/>
            <person name="Carlson J."/>
            <person name="Kinoshita T."/>
            <person name="Ohta Y."/>
            <person name="Mawaribuchi S."/>
            <person name="Jenkins J."/>
            <person name="Grimwood J."/>
            <person name="Schmutz J."/>
            <person name="Mitros T."/>
            <person name="Mozaffari S.V."/>
            <person name="Suzuki Y."/>
            <person name="Haramoto Y."/>
            <person name="Yamamoto T.S."/>
            <person name="Takagi C."/>
            <person name="Heald R."/>
            <person name="Miller K."/>
            <person name="Haudenschild C."/>
            <person name="Kitzman J."/>
            <person name="Nakayama T."/>
            <person name="Izutsu Y."/>
            <person name="Robert J."/>
            <person name="Fortriede J."/>
            <person name="Burns K."/>
            <person name="Lotay V."/>
            <person name="Karimi K."/>
            <person name="Yasuoka Y."/>
            <person name="Dichmann D.S."/>
            <person name="Flajnik M.F."/>
            <person name="Houston D.W."/>
            <person name="Shendure J."/>
            <person name="DuPasquier L."/>
            <person name="Vize P.D."/>
            <person name="Zorn A.M."/>
            <person name="Ito M."/>
            <person name="Marcotte E.M."/>
            <person name="Wallingford J.B."/>
            <person name="Ito Y."/>
            <person name="Asashima M."/>
            <person name="Ueno N."/>
            <person name="Matsuda Y."/>
            <person name="Veenstra G.J."/>
            <person name="Fujiyama A."/>
            <person name="Harland R.M."/>
            <person name="Taira M."/>
            <person name="Rokhsar D.S."/>
        </authorList>
    </citation>
    <scope>NUCLEOTIDE SEQUENCE [LARGE SCALE GENOMIC DNA]</scope>
    <source>
        <strain evidence="2">J</strain>
    </source>
</reference>
<organism evidence="1 2">
    <name type="scientific">Xenopus laevis</name>
    <name type="common">African clawed frog</name>
    <dbReference type="NCBI Taxonomy" id="8355"/>
    <lineage>
        <taxon>Eukaryota</taxon>
        <taxon>Metazoa</taxon>
        <taxon>Chordata</taxon>
        <taxon>Craniata</taxon>
        <taxon>Vertebrata</taxon>
        <taxon>Euteleostomi</taxon>
        <taxon>Amphibia</taxon>
        <taxon>Batrachia</taxon>
        <taxon>Anura</taxon>
        <taxon>Pipoidea</taxon>
        <taxon>Pipidae</taxon>
        <taxon>Xenopodinae</taxon>
        <taxon>Xenopus</taxon>
        <taxon>Xenopus</taxon>
    </lineage>
</organism>
<gene>
    <name evidence="1" type="ORF">XELAEV_18016928mg</name>
</gene>
<name>A0A974HS60_XENLA</name>
<accession>A0A974HS60</accession>